<reference evidence="2 3" key="1">
    <citation type="submission" date="2019-07" db="EMBL/GenBank/DDBJ databases">
        <title>Whole genome shotgun sequence of Reyranella soli NBRC 108950.</title>
        <authorList>
            <person name="Hosoyama A."/>
            <person name="Uohara A."/>
            <person name="Ohji S."/>
            <person name="Ichikawa N."/>
        </authorList>
    </citation>
    <scope>NUCLEOTIDE SEQUENCE [LARGE SCALE GENOMIC DNA]</scope>
    <source>
        <strain evidence="2 3">NBRC 108950</strain>
    </source>
</reference>
<dbReference type="InterPro" id="IPR012337">
    <property type="entry name" value="RNaseH-like_sf"/>
</dbReference>
<comment type="caution">
    <text evidence="2">The sequence shown here is derived from an EMBL/GenBank/DDBJ whole genome shotgun (WGS) entry which is preliminary data.</text>
</comment>
<dbReference type="InterPro" id="IPR001584">
    <property type="entry name" value="Integrase_cat-core"/>
</dbReference>
<dbReference type="InterPro" id="IPR036397">
    <property type="entry name" value="RNaseH_sf"/>
</dbReference>
<dbReference type="Gene3D" id="3.30.420.10">
    <property type="entry name" value="Ribonuclease H-like superfamily/Ribonuclease H"/>
    <property type="match status" value="1"/>
</dbReference>
<evidence type="ECO:0000313" key="3">
    <source>
        <dbReference type="Proteomes" id="UP000321058"/>
    </source>
</evidence>
<dbReference type="GO" id="GO:0015074">
    <property type="term" value="P:DNA integration"/>
    <property type="evidence" value="ECO:0007669"/>
    <property type="project" value="InterPro"/>
</dbReference>
<gene>
    <name evidence="2" type="ORF">RSO01_84710</name>
</gene>
<organism evidence="2 3">
    <name type="scientific">Reyranella soli</name>
    <dbReference type="NCBI Taxonomy" id="1230389"/>
    <lineage>
        <taxon>Bacteria</taxon>
        <taxon>Pseudomonadati</taxon>
        <taxon>Pseudomonadota</taxon>
        <taxon>Alphaproteobacteria</taxon>
        <taxon>Hyphomicrobiales</taxon>
        <taxon>Reyranellaceae</taxon>
        <taxon>Reyranella</taxon>
    </lineage>
</organism>
<proteinExistence type="predicted"/>
<evidence type="ECO:0000313" key="2">
    <source>
        <dbReference type="EMBL" id="GEP61305.1"/>
    </source>
</evidence>
<protein>
    <recommendedName>
        <fullName evidence="1">Integrase catalytic domain-containing protein</fullName>
    </recommendedName>
</protein>
<name>A0A512NQS7_9HYPH</name>
<dbReference type="EMBL" id="BKAJ01000213">
    <property type="protein sequence ID" value="GEP61305.1"/>
    <property type="molecule type" value="Genomic_DNA"/>
</dbReference>
<dbReference type="Proteomes" id="UP000321058">
    <property type="component" value="Unassembled WGS sequence"/>
</dbReference>
<accession>A0A512NQS7</accession>
<dbReference type="AlphaFoldDB" id="A0A512NQS7"/>
<dbReference type="GO" id="GO:0003676">
    <property type="term" value="F:nucleic acid binding"/>
    <property type="evidence" value="ECO:0007669"/>
    <property type="project" value="InterPro"/>
</dbReference>
<sequence>MIRDRDRCYRQAVTKGLAAMGIRDHPTAPRSPWQNGHAGRLIGSIRRECLDHIVVFGEGHLRRILAGYARYCNELRTHLSLRKDSPHGRPVQRLGQLAAQPILGGLHHQYCRT</sequence>
<evidence type="ECO:0000259" key="1">
    <source>
        <dbReference type="Pfam" id="PF13683"/>
    </source>
</evidence>
<dbReference type="Pfam" id="PF13683">
    <property type="entry name" value="rve_3"/>
    <property type="match status" value="1"/>
</dbReference>
<feature type="domain" description="Integrase catalytic" evidence="1">
    <location>
        <begin position="21"/>
        <end position="86"/>
    </location>
</feature>
<keyword evidence="3" id="KW-1185">Reference proteome</keyword>
<dbReference type="SUPFAM" id="SSF53098">
    <property type="entry name" value="Ribonuclease H-like"/>
    <property type="match status" value="1"/>
</dbReference>